<sequence>MQTIIVTDDPPSWEFLSPLANIVNALDYLSSENYHQSKSMRVINLCQSYGHQTIGYYVSLLAHARDHKAIPSVHNIQDVLNVSLSILISQDIDEEIQHSLQDIKGDEFILSLYFGQNMAKRHATLAKKLHGLFPLPMLRFILEKKKQWRIKKLLPLSLNDVPEHHLEFMKQAAENYLSKKRFHQWRKKQRFHDLAILVDPCELNAPSNKKALDFFVSAGEELGLNIDFIEKSDNKSIAEYDALFIRATTSVNHYTYRMARRAAQENLVVIDDPQSIVKCSNKVYLAELMRSHQILTPETTFISKYDKNLPDIEFPCILKRPDSAFSHGVLKLDDAKSLQKSLNQFFKISDLVLIQPFIPTEYDWRIGILDNKPIFACRYYMAKNHWQIYNWNALSEKREGATETVPLNEVPEAIIKTALKSTRLIGDGLYGVDIKSHGDKHYVIEVNDNPNIDCGIEDKILGDSLYEHIMSVFLQRIRRKHGYV</sequence>
<dbReference type="Pfam" id="PF14401">
    <property type="entry name" value="RLAN"/>
    <property type="match status" value="1"/>
</dbReference>
<evidence type="ECO:0000313" key="5">
    <source>
        <dbReference type="EMBL" id="SPX62469.1"/>
    </source>
</evidence>
<keyword evidence="1" id="KW-0464">Manganese</keyword>
<keyword evidence="2" id="KW-0067">ATP-binding</keyword>
<evidence type="ECO:0000313" key="8">
    <source>
        <dbReference type="Proteomes" id="UP000251942"/>
    </source>
</evidence>
<dbReference type="PROSITE" id="PS50975">
    <property type="entry name" value="ATP_GRASP"/>
    <property type="match status" value="1"/>
</dbReference>
<evidence type="ECO:0000259" key="3">
    <source>
        <dbReference type="PROSITE" id="PS50975"/>
    </source>
</evidence>
<evidence type="ECO:0000313" key="7">
    <source>
        <dbReference type="Proteomes" id="UP000054698"/>
    </source>
</evidence>
<name>A0A0W0TJ15_9GAMM</name>
<evidence type="ECO:0000313" key="6">
    <source>
        <dbReference type="EMBL" id="STX39550.1"/>
    </source>
</evidence>
<proteinExistence type="predicted"/>
<dbReference type="Pfam" id="PF02655">
    <property type="entry name" value="ATP-grasp_3"/>
    <property type="match status" value="1"/>
</dbReference>
<dbReference type="Proteomes" id="UP000254033">
    <property type="component" value="Unassembled WGS sequence"/>
</dbReference>
<dbReference type="AlphaFoldDB" id="A0A0W0TJ15"/>
<dbReference type="GO" id="GO:0046872">
    <property type="term" value="F:metal ion binding"/>
    <property type="evidence" value="ECO:0007669"/>
    <property type="project" value="InterPro"/>
</dbReference>
<evidence type="ECO:0000313" key="4">
    <source>
        <dbReference type="EMBL" id="KTC95173.1"/>
    </source>
</evidence>
<dbReference type="GO" id="GO:0018169">
    <property type="term" value="F:ribosomal S6-glutamic acid ligase activity"/>
    <property type="evidence" value="ECO:0007669"/>
    <property type="project" value="TreeGrafter"/>
</dbReference>
<dbReference type="RefSeq" id="WP_058447651.1">
    <property type="nucleotide sequence ID" value="NZ_CAAAHT010000018.1"/>
</dbReference>
<dbReference type="Proteomes" id="UP000054698">
    <property type="component" value="Unassembled WGS sequence"/>
</dbReference>
<dbReference type="GO" id="GO:0005524">
    <property type="term" value="F:ATP binding"/>
    <property type="evidence" value="ECO:0007669"/>
    <property type="project" value="UniProtKB-UniRule"/>
</dbReference>
<keyword evidence="2" id="KW-0547">Nucleotide-binding</keyword>
<dbReference type="PANTHER" id="PTHR21621:SF0">
    <property type="entry name" value="BETA-CITRYLGLUTAMATE SYNTHASE B-RELATED"/>
    <property type="match status" value="1"/>
</dbReference>
<dbReference type="Gene3D" id="3.30.470.20">
    <property type="entry name" value="ATP-grasp fold, B domain"/>
    <property type="match status" value="1"/>
</dbReference>
<feature type="domain" description="ATP-grasp" evidence="3">
    <location>
        <begin position="286"/>
        <end position="474"/>
    </location>
</feature>
<keyword evidence="5" id="KW-0808">Transferase</keyword>
<dbReference type="PATRIC" id="fig|453.4.peg.3101"/>
<dbReference type="GO" id="GO:0005737">
    <property type="term" value="C:cytoplasm"/>
    <property type="evidence" value="ECO:0007669"/>
    <property type="project" value="TreeGrafter"/>
</dbReference>
<dbReference type="STRING" id="453.Lfee_2837"/>
<dbReference type="EMBL" id="UASS01000038">
    <property type="protein sequence ID" value="SPX62469.1"/>
    <property type="molecule type" value="Genomic_DNA"/>
</dbReference>
<reference evidence="4 7" key="1">
    <citation type="submission" date="2015-11" db="EMBL/GenBank/DDBJ databases">
        <title>Genomic analysis of 38 Legionella species identifies large and diverse effector repertoires.</title>
        <authorList>
            <person name="Burstein D."/>
            <person name="Amaro F."/>
            <person name="Zusman T."/>
            <person name="Lifshitz Z."/>
            <person name="Cohen O."/>
            <person name="Gilbert J.A."/>
            <person name="Pupko T."/>
            <person name="Shuman H.A."/>
            <person name="Segal G."/>
        </authorList>
    </citation>
    <scope>NUCLEOTIDE SEQUENCE [LARGE SCALE GENOMIC DNA]</scope>
    <source>
        <strain evidence="4 7">WO-44C</strain>
    </source>
</reference>
<keyword evidence="7" id="KW-1185">Reference proteome</keyword>
<dbReference type="GO" id="GO:0009432">
    <property type="term" value="P:SOS response"/>
    <property type="evidence" value="ECO:0007669"/>
    <property type="project" value="TreeGrafter"/>
</dbReference>
<evidence type="ECO:0000256" key="2">
    <source>
        <dbReference type="PROSITE-ProRule" id="PRU00409"/>
    </source>
</evidence>
<gene>
    <name evidence="5" type="primary">rimK_3</name>
    <name evidence="4" type="ORF">Lfee_2837</name>
    <name evidence="6" type="ORF">NCTC11978_02753</name>
    <name evidence="5" type="ORF">NCTC12022_03230</name>
</gene>
<dbReference type="InterPro" id="IPR003806">
    <property type="entry name" value="ATP-grasp_PylC-type"/>
</dbReference>
<evidence type="ECO:0000256" key="1">
    <source>
        <dbReference type="ARBA" id="ARBA00023211"/>
    </source>
</evidence>
<dbReference type="EMBL" id="UGNY01000001">
    <property type="protein sequence ID" value="STX39550.1"/>
    <property type="molecule type" value="Genomic_DNA"/>
</dbReference>
<protein>
    <submittedName>
        <fullName evidence="5">Glutathione synthase/Ribosomal protein S6 modification enzyme (Glutaminyl transferase)</fullName>
    </submittedName>
    <submittedName>
        <fullName evidence="4">Ribosomal protein S6 modification protein</fullName>
    </submittedName>
</protein>
<dbReference type="EMBL" id="LNYB01000085">
    <property type="protein sequence ID" value="KTC95173.1"/>
    <property type="molecule type" value="Genomic_DNA"/>
</dbReference>
<dbReference type="GO" id="GO:0016740">
    <property type="term" value="F:transferase activity"/>
    <property type="evidence" value="ECO:0007669"/>
    <property type="project" value="UniProtKB-KW"/>
</dbReference>
<dbReference type="SUPFAM" id="SSF56059">
    <property type="entry name" value="Glutathione synthetase ATP-binding domain-like"/>
    <property type="match status" value="1"/>
</dbReference>
<dbReference type="Proteomes" id="UP000251942">
    <property type="component" value="Unassembled WGS sequence"/>
</dbReference>
<evidence type="ECO:0000313" key="9">
    <source>
        <dbReference type="Proteomes" id="UP000254033"/>
    </source>
</evidence>
<accession>A0A0W0TJ15</accession>
<reference evidence="8 9" key="2">
    <citation type="submission" date="2018-06" db="EMBL/GenBank/DDBJ databases">
        <authorList>
            <consortium name="Pathogen Informatics"/>
            <person name="Doyle S."/>
        </authorList>
    </citation>
    <scope>NUCLEOTIDE SEQUENCE [LARGE SCALE GENOMIC DNA]</scope>
    <source>
        <strain evidence="6 9">NCTC11978</strain>
        <strain evidence="5 8">NCTC12022</strain>
    </source>
</reference>
<dbReference type="OrthoDB" id="9800957at2"/>
<dbReference type="InterPro" id="IPR025839">
    <property type="entry name" value="RLAN_dom"/>
</dbReference>
<organism evidence="4 7">
    <name type="scientific">Legionella feeleii</name>
    <dbReference type="NCBI Taxonomy" id="453"/>
    <lineage>
        <taxon>Bacteria</taxon>
        <taxon>Pseudomonadati</taxon>
        <taxon>Pseudomonadota</taxon>
        <taxon>Gammaproteobacteria</taxon>
        <taxon>Legionellales</taxon>
        <taxon>Legionellaceae</taxon>
        <taxon>Legionella</taxon>
    </lineage>
</organism>
<dbReference type="InterPro" id="IPR011761">
    <property type="entry name" value="ATP-grasp"/>
</dbReference>
<dbReference type="PANTHER" id="PTHR21621">
    <property type="entry name" value="RIBOSOMAL PROTEIN S6 MODIFICATION PROTEIN"/>
    <property type="match status" value="1"/>
</dbReference>
<dbReference type="Gene3D" id="3.40.50.20">
    <property type="match status" value="1"/>
</dbReference>